<dbReference type="AlphaFoldDB" id="A0A1X7LR70"/>
<dbReference type="InterPro" id="IPR017853">
    <property type="entry name" value="GH"/>
</dbReference>
<reference evidence="2 3" key="1">
    <citation type="submission" date="2017-04" db="EMBL/GenBank/DDBJ databases">
        <authorList>
            <person name="Afonso C.L."/>
            <person name="Miller P.J."/>
            <person name="Scott M.A."/>
            <person name="Spackman E."/>
            <person name="Goraichik I."/>
            <person name="Dimitrov K.M."/>
            <person name="Suarez D.L."/>
            <person name="Swayne D.E."/>
        </authorList>
    </citation>
    <scope>NUCLEOTIDE SEQUENCE [LARGE SCALE GENOMIC DNA]</scope>
    <source>
        <strain evidence="2 3">11</strain>
    </source>
</reference>
<keyword evidence="2" id="KW-0378">Hydrolase</keyword>
<dbReference type="InterPro" id="IPR011583">
    <property type="entry name" value="Chitinase_II/V-like_cat"/>
</dbReference>
<dbReference type="STRING" id="1852522.SAMN06295960_4085"/>
<protein>
    <submittedName>
        <fullName evidence="2">Glycosyl hydrolases family 18</fullName>
    </submittedName>
</protein>
<dbReference type="Proteomes" id="UP000193834">
    <property type="component" value="Unassembled WGS sequence"/>
</dbReference>
<dbReference type="RefSeq" id="WP_244903497.1">
    <property type="nucleotide sequence ID" value="NZ_FXAZ01000006.1"/>
</dbReference>
<dbReference type="SUPFAM" id="SSF51445">
    <property type="entry name" value="(Trans)glycosidases"/>
    <property type="match status" value="1"/>
</dbReference>
<dbReference type="Gene3D" id="3.10.50.10">
    <property type="match status" value="1"/>
</dbReference>
<dbReference type="PANTHER" id="PTHR46066">
    <property type="entry name" value="CHITINASE DOMAIN-CONTAINING PROTEIN 1 FAMILY MEMBER"/>
    <property type="match status" value="1"/>
</dbReference>
<dbReference type="Pfam" id="PF00704">
    <property type="entry name" value="Glyco_hydro_18"/>
    <property type="match status" value="1"/>
</dbReference>
<dbReference type="GO" id="GO:0016787">
    <property type="term" value="F:hydrolase activity"/>
    <property type="evidence" value="ECO:0007669"/>
    <property type="project" value="UniProtKB-KW"/>
</dbReference>
<evidence type="ECO:0000313" key="2">
    <source>
        <dbReference type="EMBL" id="SMG55987.1"/>
    </source>
</evidence>
<dbReference type="EMBL" id="FXAZ01000006">
    <property type="protein sequence ID" value="SMG55987.1"/>
    <property type="molecule type" value="Genomic_DNA"/>
</dbReference>
<dbReference type="InterPro" id="IPR029070">
    <property type="entry name" value="Chitinase_insertion_sf"/>
</dbReference>
<organism evidence="2 3">
    <name type="scientific">Paenibacillus aquistagni</name>
    <dbReference type="NCBI Taxonomy" id="1852522"/>
    <lineage>
        <taxon>Bacteria</taxon>
        <taxon>Bacillati</taxon>
        <taxon>Bacillota</taxon>
        <taxon>Bacilli</taxon>
        <taxon>Bacillales</taxon>
        <taxon>Paenibacillaceae</taxon>
        <taxon>Paenibacillus</taxon>
    </lineage>
</organism>
<dbReference type="Gene3D" id="3.20.20.80">
    <property type="entry name" value="Glycosidases"/>
    <property type="match status" value="1"/>
</dbReference>
<keyword evidence="3" id="KW-1185">Reference proteome</keyword>
<dbReference type="InterPro" id="IPR001223">
    <property type="entry name" value="Glyco_hydro18_cat"/>
</dbReference>
<proteinExistence type="predicted"/>
<dbReference type="GO" id="GO:0005975">
    <property type="term" value="P:carbohydrate metabolic process"/>
    <property type="evidence" value="ECO:0007669"/>
    <property type="project" value="InterPro"/>
</dbReference>
<evidence type="ECO:0000259" key="1">
    <source>
        <dbReference type="PROSITE" id="PS51910"/>
    </source>
</evidence>
<gene>
    <name evidence="2" type="ORF">SAMN06295960_4085</name>
</gene>
<dbReference type="SMART" id="SM00636">
    <property type="entry name" value="Glyco_18"/>
    <property type="match status" value="1"/>
</dbReference>
<dbReference type="PANTHER" id="PTHR46066:SF2">
    <property type="entry name" value="CHITINASE DOMAIN-CONTAINING PROTEIN 1"/>
    <property type="match status" value="1"/>
</dbReference>
<sequence length="576" mass="64869">MKRQAGRPPMRRRQAKKKKGFGRLVLLAGLILLAISLWKGIQEWLPNQQFANQDDGISQRIAWNDQLTAYGAKGSGKELLIPAGAIEDYMSTYVWAEQQSNLVIVTNDSNTAVIPVDGNKGIWNGQSHTWSGTADIIDGEGYVAASILEELGVTRSKQFKVDGKVELLAPGTNYDQGKIKLQKRADDKVALREEPDKHALMVAELFGDTELKLWDAEGEWFKATDQVSGAVGYVQRSEVEQSGAVQVPERKSMELPDFVKQNIPINLTWEAVYTRNPKTSSLPDMPGVNVISPTWFSLEDGQGNVKSKADADLVDWAHAEGKQVWALYSNSFDPDLTREALSTYERRNRTTQQLLHYAEQYRFDGLNIDFENVNVNEREVLTQWVRELTPLLRQEGLVVSIDVTGKSSSGNWSMFLDRANLAKSVDYMMVMAYDEHWAASPKAGSVASLPWTEQTMQRIMDEDQVPASKLVLGMPLYMRIWTETEQNGKTEVKSKAVGMTGIKEWLQEHKVTPEFMEDVGQNYAEVTVDGERMRVWIEDETSIQARVDMAKRMGLAGVATWARTFGDESLWSMLHY</sequence>
<accession>A0A1X7LR70</accession>
<dbReference type="PROSITE" id="PS51910">
    <property type="entry name" value="GH18_2"/>
    <property type="match status" value="1"/>
</dbReference>
<evidence type="ECO:0000313" key="3">
    <source>
        <dbReference type="Proteomes" id="UP000193834"/>
    </source>
</evidence>
<name>A0A1X7LR70_9BACL</name>
<dbReference type="GO" id="GO:0008061">
    <property type="term" value="F:chitin binding"/>
    <property type="evidence" value="ECO:0007669"/>
    <property type="project" value="InterPro"/>
</dbReference>
<feature type="domain" description="GH18" evidence="1">
    <location>
        <begin position="260"/>
        <end position="576"/>
    </location>
</feature>